<evidence type="ECO:0000313" key="1">
    <source>
        <dbReference type="EMBL" id="DAD31709.1"/>
    </source>
</evidence>
<sequence>MSKKEPSTFSKAVNTLTEYFRRCNRCLGWRRYKTSCSTKNNKLNHHAQKTII</sequence>
<dbReference type="Proteomes" id="UP000607653">
    <property type="component" value="Unassembled WGS sequence"/>
</dbReference>
<evidence type="ECO:0000313" key="2">
    <source>
        <dbReference type="Proteomes" id="UP000607653"/>
    </source>
</evidence>
<name>A0A822YK76_NELNU</name>
<gene>
    <name evidence="1" type="ORF">HUJ06_010560</name>
</gene>
<organism evidence="1 2">
    <name type="scientific">Nelumbo nucifera</name>
    <name type="common">Sacred lotus</name>
    <dbReference type="NCBI Taxonomy" id="4432"/>
    <lineage>
        <taxon>Eukaryota</taxon>
        <taxon>Viridiplantae</taxon>
        <taxon>Streptophyta</taxon>
        <taxon>Embryophyta</taxon>
        <taxon>Tracheophyta</taxon>
        <taxon>Spermatophyta</taxon>
        <taxon>Magnoliopsida</taxon>
        <taxon>Proteales</taxon>
        <taxon>Nelumbonaceae</taxon>
        <taxon>Nelumbo</taxon>
    </lineage>
</organism>
<dbReference type="EMBL" id="DUZY01000003">
    <property type="protein sequence ID" value="DAD31709.1"/>
    <property type="molecule type" value="Genomic_DNA"/>
</dbReference>
<comment type="caution">
    <text evidence="1">The sequence shown here is derived from an EMBL/GenBank/DDBJ whole genome shotgun (WGS) entry which is preliminary data.</text>
</comment>
<protein>
    <submittedName>
        <fullName evidence="1">Uncharacterized protein</fullName>
    </submittedName>
</protein>
<reference evidence="1 2" key="1">
    <citation type="journal article" date="2020" name="Mol. Biol. Evol.">
        <title>Distinct Expression and Methylation Patterns for Genes with Different Fates following a Single Whole-Genome Duplication in Flowering Plants.</title>
        <authorList>
            <person name="Shi T."/>
            <person name="Rahmani R.S."/>
            <person name="Gugger P.F."/>
            <person name="Wang M."/>
            <person name="Li H."/>
            <person name="Zhang Y."/>
            <person name="Li Z."/>
            <person name="Wang Q."/>
            <person name="Van de Peer Y."/>
            <person name="Marchal K."/>
            <person name="Chen J."/>
        </authorList>
    </citation>
    <scope>NUCLEOTIDE SEQUENCE [LARGE SCALE GENOMIC DNA]</scope>
    <source>
        <tissue evidence="1">Leaf</tissue>
    </source>
</reference>
<keyword evidence="2" id="KW-1185">Reference proteome</keyword>
<accession>A0A822YK76</accession>
<proteinExistence type="predicted"/>
<dbReference type="AlphaFoldDB" id="A0A822YK76"/>